<proteinExistence type="predicted"/>
<reference evidence="4" key="1">
    <citation type="journal article" date="2022" name="Cell">
        <title>Repeat-based holocentromeres influence genome architecture and karyotype evolution.</title>
        <authorList>
            <person name="Hofstatter P.G."/>
            <person name="Thangavel G."/>
            <person name="Lux T."/>
            <person name="Neumann P."/>
            <person name="Vondrak T."/>
            <person name="Novak P."/>
            <person name="Zhang M."/>
            <person name="Costa L."/>
            <person name="Castellani M."/>
            <person name="Scott A."/>
            <person name="Toegelov H."/>
            <person name="Fuchs J."/>
            <person name="Mata-Sucre Y."/>
            <person name="Dias Y."/>
            <person name="Vanzela A.L.L."/>
            <person name="Huettel B."/>
            <person name="Almeida C.C.S."/>
            <person name="Simkova H."/>
            <person name="Souza G."/>
            <person name="Pedrosa-Harand A."/>
            <person name="Macas J."/>
            <person name="Mayer K.F.X."/>
            <person name="Houben A."/>
            <person name="Marques A."/>
        </authorList>
    </citation>
    <scope>NUCLEOTIDE SEQUENCE</scope>
    <source>
        <strain evidence="4">RhyBre1mFocal</strain>
    </source>
</reference>
<dbReference type="Gene3D" id="1.20.58.120">
    <property type="entry name" value="BAG domain"/>
    <property type="match status" value="1"/>
</dbReference>
<dbReference type="SUPFAM" id="SSF63491">
    <property type="entry name" value="BAG domain"/>
    <property type="match status" value="1"/>
</dbReference>
<feature type="compositionally biased region" description="Low complexity" evidence="2">
    <location>
        <begin position="27"/>
        <end position="40"/>
    </location>
</feature>
<dbReference type="PROSITE" id="PS50096">
    <property type="entry name" value="IQ"/>
    <property type="match status" value="1"/>
</dbReference>
<dbReference type="PANTHER" id="PTHR33322:SF4">
    <property type="entry name" value="BAG DOMAIN CONTAINING PROTEIN, EXPRESSED"/>
    <property type="match status" value="1"/>
</dbReference>
<accession>A0A9Q0C1J0</accession>
<evidence type="ECO:0000313" key="4">
    <source>
        <dbReference type="EMBL" id="KAJ1685567.1"/>
    </source>
</evidence>
<evidence type="ECO:0000259" key="3">
    <source>
        <dbReference type="PROSITE" id="PS51035"/>
    </source>
</evidence>
<organism evidence="4 5">
    <name type="scientific">Rhynchospora breviuscula</name>
    <dbReference type="NCBI Taxonomy" id="2022672"/>
    <lineage>
        <taxon>Eukaryota</taxon>
        <taxon>Viridiplantae</taxon>
        <taxon>Streptophyta</taxon>
        <taxon>Embryophyta</taxon>
        <taxon>Tracheophyta</taxon>
        <taxon>Spermatophyta</taxon>
        <taxon>Magnoliopsida</taxon>
        <taxon>Liliopsida</taxon>
        <taxon>Poales</taxon>
        <taxon>Cyperaceae</taxon>
        <taxon>Cyperoideae</taxon>
        <taxon>Rhynchosporeae</taxon>
        <taxon>Rhynchospora</taxon>
    </lineage>
</organism>
<dbReference type="PROSITE" id="PS51035">
    <property type="entry name" value="BAG"/>
    <property type="match status" value="1"/>
</dbReference>
<feature type="domain" description="BAG" evidence="3">
    <location>
        <begin position="156"/>
        <end position="227"/>
    </location>
</feature>
<feature type="region of interest" description="Disordered" evidence="2">
    <location>
        <begin position="420"/>
        <end position="446"/>
    </location>
</feature>
<feature type="compositionally biased region" description="Basic and acidic residues" evidence="2">
    <location>
        <begin position="230"/>
        <end position="245"/>
    </location>
</feature>
<evidence type="ECO:0000256" key="1">
    <source>
        <dbReference type="ARBA" id="ARBA00023186"/>
    </source>
</evidence>
<dbReference type="AlphaFoldDB" id="A0A9Q0C1J0"/>
<dbReference type="InterPro" id="IPR036533">
    <property type="entry name" value="BAG_dom_sf"/>
</dbReference>
<dbReference type="GO" id="GO:0006457">
    <property type="term" value="P:protein folding"/>
    <property type="evidence" value="ECO:0007669"/>
    <property type="project" value="TreeGrafter"/>
</dbReference>
<dbReference type="GO" id="GO:0051087">
    <property type="term" value="F:protein-folding chaperone binding"/>
    <property type="evidence" value="ECO:0007669"/>
    <property type="project" value="InterPro"/>
</dbReference>
<dbReference type="SMART" id="SM00264">
    <property type="entry name" value="BAG"/>
    <property type="match status" value="1"/>
</dbReference>
<feature type="region of interest" description="Disordered" evidence="2">
    <location>
        <begin position="27"/>
        <end position="100"/>
    </location>
</feature>
<evidence type="ECO:0000256" key="2">
    <source>
        <dbReference type="SAM" id="MobiDB-lite"/>
    </source>
</evidence>
<sequence length="446" mass="51056">MEGYYYGYPSRNNYSFYPYSNPNPNRYMNPYHNSNSNPNHFLNPYHNSNSQPNQYRKPYQNSNPSPNHFINPYHNSNSQPNQFHDPNSNNHHNPKPVPKPRVVSIPIQFVNSDAVATQPPTQSQAPAVPHQSSPEVAAVKLQKVIRGFLVRKNLGIVRKIEAEAEAIGEEIARGEKVLEKETKARIRVGEMLMNLLFRLDSVRDVRDYRKKVIRKVISLQELVDSIGARGDKAQSDTIEAERSESVVDSVESTAQNPNSDQIEEKQMVEERDSMEEALVDTTDLIDTNECNENIVVEAVDSMEESPIEPVKSTETAQSEKFAEAQESGEVCDPTENLEMHESVRELNSVDQAPESSQVVRCNENNEMDMKGVRDVMERVVLESEKMKNLMEDLCKSSARQWRLMEGLVDRVQRLEKEVAKMERRDKKKRKGRGRKCDNYSKKCDNL</sequence>
<dbReference type="Proteomes" id="UP001151287">
    <property type="component" value="Unassembled WGS sequence"/>
</dbReference>
<dbReference type="GO" id="GO:0009506">
    <property type="term" value="C:plasmodesma"/>
    <property type="evidence" value="ECO:0007669"/>
    <property type="project" value="TreeGrafter"/>
</dbReference>
<dbReference type="OrthoDB" id="696633at2759"/>
<comment type="caution">
    <text evidence="4">The sequence shown here is derived from an EMBL/GenBank/DDBJ whole genome shotgun (WGS) entry which is preliminary data.</text>
</comment>
<keyword evidence="1" id="KW-0143">Chaperone</keyword>
<dbReference type="InterPro" id="IPR003103">
    <property type="entry name" value="BAG_domain"/>
</dbReference>
<dbReference type="Pfam" id="PF00612">
    <property type="entry name" value="IQ"/>
    <property type="match status" value="1"/>
</dbReference>
<feature type="region of interest" description="Disordered" evidence="2">
    <location>
        <begin position="230"/>
        <end position="264"/>
    </location>
</feature>
<dbReference type="Pfam" id="PF02179">
    <property type="entry name" value="BAG"/>
    <property type="match status" value="1"/>
</dbReference>
<evidence type="ECO:0000313" key="5">
    <source>
        <dbReference type="Proteomes" id="UP001151287"/>
    </source>
</evidence>
<dbReference type="InterPro" id="IPR000048">
    <property type="entry name" value="IQ_motif_EF-hand-BS"/>
</dbReference>
<dbReference type="EMBL" id="JAMQYH010000005">
    <property type="protein sequence ID" value="KAJ1685567.1"/>
    <property type="molecule type" value="Genomic_DNA"/>
</dbReference>
<feature type="compositionally biased region" description="Basic and acidic residues" evidence="2">
    <location>
        <begin position="434"/>
        <end position="446"/>
    </location>
</feature>
<protein>
    <recommendedName>
        <fullName evidence="3">BAG domain-containing protein</fullName>
    </recommendedName>
</protein>
<name>A0A9Q0C1J0_9POAL</name>
<dbReference type="InterPro" id="IPR040400">
    <property type="entry name" value="BAG5/6/7/8"/>
</dbReference>
<feature type="compositionally biased region" description="Polar residues" evidence="2">
    <location>
        <begin position="45"/>
        <end position="85"/>
    </location>
</feature>
<gene>
    <name evidence="4" type="ORF">LUZ63_016957</name>
</gene>
<keyword evidence="5" id="KW-1185">Reference proteome</keyword>
<dbReference type="PANTHER" id="PTHR33322">
    <property type="entry name" value="BAG DOMAIN CONTAINING PROTEIN, EXPRESSED"/>
    <property type="match status" value="1"/>
</dbReference>